<sequence length="170" mass="18628">MRLRSEKPADRQEIRKLTVRAFADSDAAREPGEAALLSELYSCEGYLPEYSVVAEVNGHLAGHAIATRGWLDGDIPLLGLGPVSVDPGDQKHGVGTALLNEIRDRAAQRGERAIILLGEPEYYRRLGYAPAMPHGIIPSDPSWGDYFMVLNLSPMPLPKGNFRYAEPFGV</sequence>
<organism evidence="2 3">
    <name type="scientific">Paeniglutamicibacter sulfureus</name>
    <dbReference type="NCBI Taxonomy" id="43666"/>
    <lineage>
        <taxon>Bacteria</taxon>
        <taxon>Bacillati</taxon>
        <taxon>Actinomycetota</taxon>
        <taxon>Actinomycetes</taxon>
        <taxon>Micrococcales</taxon>
        <taxon>Micrococcaceae</taxon>
        <taxon>Paeniglutamicibacter</taxon>
    </lineage>
</organism>
<dbReference type="Proteomes" id="UP001183817">
    <property type="component" value="Unassembled WGS sequence"/>
</dbReference>
<name>A0ABU2BNR8_9MICC</name>
<dbReference type="InterPro" id="IPR016181">
    <property type="entry name" value="Acyl_CoA_acyltransferase"/>
</dbReference>
<accession>A0ABU2BNR8</accession>
<keyword evidence="3" id="KW-1185">Reference proteome</keyword>
<dbReference type="EMBL" id="JAVDYI010000001">
    <property type="protein sequence ID" value="MDR7360302.1"/>
    <property type="molecule type" value="Genomic_DNA"/>
</dbReference>
<evidence type="ECO:0000259" key="1">
    <source>
        <dbReference type="PROSITE" id="PS51186"/>
    </source>
</evidence>
<dbReference type="RefSeq" id="WP_310293140.1">
    <property type="nucleotide sequence ID" value="NZ_BAAAWO010000001.1"/>
</dbReference>
<evidence type="ECO:0000313" key="3">
    <source>
        <dbReference type="Proteomes" id="UP001183817"/>
    </source>
</evidence>
<dbReference type="PROSITE" id="PS51186">
    <property type="entry name" value="GNAT"/>
    <property type="match status" value="1"/>
</dbReference>
<protein>
    <submittedName>
        <fullName evidence="2">N-acetyltransferase YhbS</fullName>
    </submittedName>
</protein>
<reference evidence="2 3" key="1">
    <citation type="submission" date="2023-07" db="EMBL/GenBank/DDBJ databases">
        <title>Sequencing the genomes of 1000 actinobacteria strains.</title>
        <authorList>
            <person name="Klenk H.-P."/>
        </authorList>
    </citation>
    <scope>NUCLEOTIDE SEQUENCE [LARGE SCALE GENOMIC DNA]</scope>
    <source>
        <strain evidence="2 3">DSM 20167</strain>
    </source>
</reference>
<comment type="caution">
    <text evidence="2">The sequence shown here is derived from an EMBL/GenBank/DDBJ whole genome shotgun (WGS) entry which is preliminary data.</text>
</comment>
<gene>
    <name evidence="2" type="ORF">J2S64_003993</name>
</gene>
<dbReference type="InterPro" id="IPR000182">
    <property type="entry name" value="GNAT_dom"/>
</dbReference>
<dbReference type="Gene3D" id="3.40.630.30">
    <property type="match status" value="1"/>
</dbReference>
<dbReference type="Pfam" id="PF13527">
    <property type="entry name" value="Acetyltransf_9"/>
    <property type="match status" value="1"/>
</dbReference>
<dbReference type="CDD" id="cd04301">
    <property type="entry name" value="NAT_SF"/>
    <property type="match status" value="1"/>
</dbReference>
<dbReference type="SUPFAM" id="SSF55729">
    <property type="entry name" value="Acyl-CoA N-acyltransferases (Nat)"/>
    <property type="match status" value="1"/>
</dbReference>
<proteinExistence type="predicted"/>
<feature type="domain" description="N-acetyltransferase" evidence="1">
    <location>
        <begin position="1"/>
        <end position="153"/>
    </location>
</feature>
<evidence type="ECO:0000313" key="2">
    <source>
        <dbReference type="EMBL" id="MDR7360302.1"/>
    </source>
</evidence>